<name>A0A7R9DNW8_TIMPO</name>
<accession>A0A7R9DNW8</accession>
<evidence type="ECO:0000313" key="1">
    <source>
        <dbReference type="EMBL" id="CAD7418161.1"/>
    </source>
</evidence>
<gene>
    <name evidence="1" type="ORF">TPSB3V08_LOCUS12241</name>
</gene>
<reference evidence="1" key="1">
    <citation type="submission" date="2020-11" db="EMBL/GenBank/DDBJ databases">
        <authorList>
            <person name="Tran Van P."/>
        </authorList>
    </citation>
    <scope>NUCLEOTIDE SEQUENCE</scope>
</reference>
<organism evidence="1">
    <name type="scientific">Timema poppense</name>
    <name type="common">Walking stick</name>
    <dbReference type="NCBI Taxonomy" id="170557"/>
    <lineage>
        <taxon>Eukaryota</taxon>
        <taxon>Metazoa</taxon>
        <taxon>Ecdysozoa</taxon>
        <taxon>Arthropoda</taxon>
        <taxon>Hexapoda</taxon>
        <taxon>Insecta</taxon>
        <taxon>Pterygota</taxon>
        <taxon>Neoptera</taxon>
        <taxon>Polyneoptera</taxon>
        <taxon>Phasmatodea</taxon>
        <taxon>Timematodea</taxon>
        <taxon>Timematoidea</taxon>
        <taxon>Timematidae</taxon>
        <taxon>Timema</taxon>
    </lineage>
</organism>
<proteinExistence type="predicted"/>
<dbReference type="EMBL" id="OD016024">
    <property type="protein sequence ID" value="CAD7418161.1"/>
    <property type="molecule type" value="Genomic_DNA"/>
</dbReference>
<dbReference type="AlphaFoldDB" id="A0A7R9DNW8"/>
<protein>
    <submittedName>
        <fullName evidence="1">Uncharacterized protein</fullName>
    </submittedName>
</protein>
<sequence length="117" mass="13324">MDYEEFTALVLDKLSDCEPKTAEELRRHSVDAHIDRKPIERALHILTVGEEGCTADNYDAQVQKLSVIESLPFLLKTHGIQNVQRVVNRVMQVLPTSSVENHFAASSVFQEVRFFLL</sequence>